<reference evidence="2 3" key="1">
    <citation type="journal article" date="2024" name="J Genomics">
        <title>Draft genome sequencing and assembly of Favolaschia claudopus CIRM-BRFM 2984 isolated from oak limbs.</title>
        <authorList>
            <person name="Navarro D."/>
            <person name="Drula E."/>
            <person name="Chaduli D."/>
            <person name="Cazenave R."/>
            <person name="Ahrendt S."/>
            <person name="Wang J."/>
            <person name="Lipzen A."/>
            <person name="Daum C."/>
            <person name="Barry K."/>
            <person name="Grigoriev I.V."/>
            <person name="Favel A."/>
            <person name="Rosso M.N."/>
            <person name="Martin F."/>
        </authorList>
    </citation>
    <scope>NUCLEOTIDE SEQUENCE [LARGE SCALE GENOMIC DNA]</scope>
    <source>
        <strain evidence="2 3">CIRM-BRFM 2984</strain>
    </source>
</reference>
<accession>A0AAW0B4I1</accession>
<feature type="compositionally biased region" description="Basic and acidic residues" evidence="1">
    <location>
        <begin position="60"/>
        <end position="80"/>
    </location>
</feature>
<protein>
    <submittedName>
        <fullName evidence="2">Uncharacterized protein</fullName>
    </submittedName>
</protein>
<feature type="region of interest" description="Disordered" evidence="1">
    <location>
        <begin position="186"/>
        <end position="209"/>
    </location>
</feature>
<gene>
    <name evidence="2" type="ORF">R3P38DRAFT_2781572</name>
</gene>
<evidence type="ECO:0000256" key="1">
    <source>
        <dbReference type="SAM" id="MobiDB-lite"/>
    </source>
</evidence>
<evidence type="ECO:0000313" key="2">
    <source>
        <dbReference type="EMBL" id="KAK7020956.1"/>
    </source>
</evidence>
<organism evidence="2 3">
    <name type="scientific">Favolaschia claudopus</name>
    <dbReference type="NCBI Taxonomy" id="2862362"/>
    <lineage>
        <taxon>Eukaryota</taxon>
        <taxon>Fungi</taxon>
        <taxon>Dikarya</taxon>
        <taxon>Basidiomycota</taxon>
        <taxon>Agaricomycotina</taxon>
        <taxon>Agaricomycetes</taxon>
        <taxon>Agaricomycetidae</taxon>
        <taxon>Agaricales</taxon>
        <taxon>Marasmiineae</taxon>
        <taxon>Mycenaceae</taxon>
        <taxon>Favolaschia</taxon>
    </lineage>
</organism>
<name>A0AAW0B4I1_9AGAR</name>
<dbReference type="Proteomes" id="UP001362999">
    <property type="component" value="Unassembled WGS sequence"/>
</dbReference>
<feature type="region of interest" description="Disordered" evidence="1">
    <location>
        <begin position="44"/>
        <end position="80"/>
    </location>
</feature>
<dbReference type="EMBL" id="JAWWNJ010000040">
    <property type="protein sequence ID" value="KAK7020956.1"/>
    <property type="molecule type" value="Genomic_DNA"/>
</dbReference>
<comment type="caution">
    <text evidence="2">The sequence shown here is derived from an EMBL/GenBank/DDBJ whole genome shotgun (WGS) entry which is preliminary data.</text>
</comment>
<evidence type="ECO:0000313" key="3">
    <source>
        <dbReference type="Proteomes" id="UP001362999"/>
    </source>
</evidence>
<sequence length="209" mass="23873">MPTKGQTNLREEDFRFNQERTQVQCRACNDNLPPERREWIQIKSGQNHLSTGAHTKAVQRGREQQRRKERLGRERDAASATDKLREIAFAVPRTSMSVAGEQSSSQICEAEENMWEEYRLNGASFTAGDMVEKAEMREDRLRKEAEIFGLWNPESTARKLGFGDQSIVEEEDDAWLAQIIGNIGRGRKDAREGTQEMKTPGEGIYEGHD</sequence>
<feature type="compositionally biased region" description="Polar residues" evidence="1">
    <location>
        <begin position="44"/>
        <end position="53"/>
    </location>
</feature>
<keyword evidence="3" id="KW-1185">Reference proteome</keyword>
<feature type="compositionally biased region" description="Basic and acidic residues" evidence="1">
    <location>
        <begin position="186"/>
        <end position="195"/>
    </location>
</feature>
<dbReference type="AlphaFoldDB" id="A0AAW0B4I1"/>
<proteinExistence type="predicted"/>